<accession>A0A8B9AF67</accession>
<proteinExistence type="predicted"/>
<dbReference type="RefSeq" id="XP_038984417.1">
    <property type="nucleotide sequence ID" value="XM_039128489.1"/>
</dbReference>
<feature type="region of interest" description="Disordered" evidence="1">
    <location>
        <begin position="50"/>
        <end position="210"/>
    </location>
</feature>
<evidence type="ECO:0000313" key="2">
    <source>
        <dbReference type="Proteomes" id="UP000228380"/>
    </source>
</evidence>
<feature type="compositionally biased region" description="Basic and acidic residues" evidence="1">
    <location>
        <begin position="177"/>
        <end position="194"/>
    </location>
</feature>
<keyword evidence="2" id="KW-1185">Reference proteome</keyword>
<dbReference type="Proteomes" id="UP000228380">
    <property type="component" value="Chromosome 7"/>
</dbReference>
<name>A0A8B9AF67_PHODC</name>
<sequence length="252" mass="27987">MGHGASKPEPEMELRPGMKPIWLKIEEVKRQRRVRKSSIVSTAELLCPEEREGIVDDDSARGATAPMAEKEEEGAGSPEIIANAEEEKLKEEKRINKEEKVATEAAAADEEEEERELAFRGAEEDEDEDEKGRKLGSSTAYADQPGSPSFRFYCTDLARDSEEDTSVKFGGARRKGKLPETKEKEKVAHEREDSTGSANSNEYSEIKPLKKDRGRTLKALSKAPGHVYNLLNIRNCYSNPSSTANQDTASLL</sequence>
<evidence type="ECO:0000313" key="3">
    <source>
        <dbReference type="RefSeq" id="XP_038984417.1"/>
    </source>
</evidence>
<protein>
    <submittedName>
        <fullName evidence="3">Eukaryotic translation initiation factor 5B-like</fullName>
    </submittedName>
</protein>
<organism evidence="2 3">
    <name type="scientific">Phoenix dactylifera</name>
    <name type="common">Date palm</name>
    <dbReference type="NCBI Taxonomy" id="42345"/>
    <lineage>
        <taxon>Eukaryota</taxon>
        <taxon>Viridiplantae</taxon>
        <taxon>Streptophyta</taxon>
        <taxon>Embryophyta</taxon>
        <taxon>Tracheophyta</taxon>
        <taxon>Spermatophyta</taxon>
        <taxon>Magnoliopsida</taxon>
        <taxon>Liliopsida</taxon>
        <taxon>Arecaceae</taxon>
        <taxon>Coryphoideae</taxon>
        <taxon>Phoeniceae</taxon>
        <taxon>Phoenix</taxon>
    </lineage>
</organism>
<dbReference type="GeneID" id="108511343"/>
<evidence type="ECO:0000256" key="1">
    <source>
        <dbReference type="SAM" id="MobiDB-lite"/>
    </source>
</evidence>
<gene>
    <name evidence="3" type="primary">LOC108511343</name>
</gene>
<reference evidence="3" key="2">
    <citation type="submission" date="2025-08" db="UniProtKB">
        <authorList>
            <consortium name="RefSeq"/>
        </authorList>
    </citation>
    <scope>IDENTIFICATION</scope>
    <source>
        <tissue evidence="3">Young leaves</tissue>
    </source>
</reference>
<dbReference type="OrthoDB" id="769097at2759"/>
<feature type="compositionally biased region" description="Basic and acidic residues" evidence="1">
    <location>
        <begin position="50"/>
        <end position="60"/>
    </location>
</feature>
<feature type="compositionally biased region" description="Basic and acidic residues" evidence="1">
    <location>
        <begin position="85"/>
        <end position="102"/>
    </location>
</feature>
<dbReference type="AlphaFoldDB" id="A0A8B9AF67"/>
<dbReference type="KEGG" id="pda:108511343"/>
<reference evidence="2" key="1">
    <citation type="journal article" date="2019" name="Nat. Commun.">
        <title>Genome-wide association mapping of date palm fruit traits.</title>
        <authorList>
            <person name="Hazzouri K.M."/>
            <person name="Gros-Balthazard M."/>
            <person name="Flowers J.M."/>
            <person name="Copetti D."/>
            <person name="Lemansour A."/>
            <person name="Lebrun M."/>
            <person name="Masmoudi K."/>
            <person name="Ferrand S."/>
            <person name="Dhar M.I."/>
            <person name="Fresquez Z.A."/>
            <person name="Rosas U."/>
            <person name="Zhang J."/>
            <person name="Talag J."/>
            <person name="Lee S."/>
            <person name="Kudrna D."/>
            <person name="Powell R.F."/>
            <person name="Leitch I.J."/>
            <person name="Krueger R.R."/>
            <person name="Wing R.A."/>
            <person name="Amiri K.M.A."/>
            <person name="Purugganan M.D."/>
        </authorList>
    </citation>
    <scope>NUCLEOTIDE SEQUENCE [LARGE SCALE GENOMIC DNA]</scope>
    <source>
        <strain evidence="2">cv. Khalas</strain>
    </source>
</reference>